<dbReference type="GO" id="GO:0010181">
    <property type="term" value="F:FMN binding"/>
    <property type="evidence" value="ECO:0007669"/>
    <property type="project" value="InterPro"/>
</dbReference>
<evidence type="ECO:0000313" key="12">
    <source>
        <dbReference type="EMBL" id="RNM40989.1"/>
    </source>
</evidence>
<dbReference type="InterPro" id="IPR003953">
    <property type="entry name" value="FAD-dep_OxRdtase_2_FAD-bd"/>
</dbReference>
<keyword evidence="6" id="KW-0274">FAD</keyword>
<dbReference type="InterPro" id="IPR050315">
    <property type="entry name" value="FAD-oxidoreductase_2"/>
</dbReference>
<accession>A0A3N0IVH0</accession>
<name>A0A3N0IVH0_9ACTN</name>
<feature type="region of interest" description="Disordered" evidence="9">
    <location>
        <begin position="1"/>
        <end position="39"/>
    </location>
</feature>
<dbReference type="Pfam" id="PF04205">
    <property type="entry name" value="FMN_bind"/>
    <property type="match status" value="1"/>
</dbReference>
<dbReference type="EMBL" id="PPTT01000004">
    <property type="protein sequence ID" value="RDB70805.1"/>
    <property type="molecule type" value="Genomic_DNA"/>
</dbReference>
<evidence type="ECO:0000313" key="14">
    <source>
        <dbReference type="Proteomes" id="UP000270112"/>
    </source>
</evidence>
<dbReference type="Proteomes" id="UP000253817">
    <property type="component" value="Unassembled WGS sequence"/>
</dbReference>
<comment type="cofactor">
    <cofactor evidence="2">
        <name>FAD</name>
        <dbReference type="ChEBI" id="CHEBI:57692"/>
    </cofactor>
</comment>
<comment type="cofactor">
    <cofactor evidence="1">
        <name>FMN</name>
        <dbReference type="ChEBI" id="CHEBI:58210"/>
    </cofactor>
</comment>
<dbReference type="EMBL" id="QICC01000054">
    <property type="protein sequence ID" value="RNM40989.1"/>
    <property type="molecule type" value="Genomic_DNA"/>
</dbReference>
<dbReference type="Gene3D" id="3.90.1010.20">
    <property type="match status" value="1"/>
</dbReference>
<evidence type="ECO:0000256" key="8">
    <source>
        <dbReference type="ARBA" id="ARBA00049922"/>
    </source>
</evidence>
<dbReference type="Gene3D" id="3.90.700.10">
    <property type="entry name" value="Succinate dehydrogenase/fumarate reductase flavoprotein, catalytic domain"/>
    <property type="match status" value="1"/>
</dbReference>
<dbReference type="PANTHER" id="PTHR43400:SF10">
    <property type="entry name" value="3-OXOSTEROID 1-DEHYDROGENASE"/>
    <property type="match status" value="1"/>
</dbReference>
<gene>
    <name evidence="11" type="ORF">C1876_03600</name>
    <name evidence="12" type="ORF">DMP09_11840</name>
</gene>
<organism evidence="12 14">
    <name type="scientific">Eggerthella sinensis</name>
    <dbReference type="NCBI Taxonomy" id="242230"/>
    <lineage>
        <taxon>Bacteria</taxon>
        <taxon>Bacillati</taxon>
        <taxon>Actinomycetota</taxon>
        <taxon>Coriobacteriia</taxon>
        <taxon>Eggerthellales</taxon>
        <taxon>Eggerthellaceae</taxon>
        <taxon>Eggerthella</taxon>
    </lineage>
</organism>
<dbReference type="SMART" id="SM00900">
    <property type="entry name" value="FMN_bind"/>
    <property type="match status" value="1"/>
</dbReference>
<dbReference type="GO" id="GO:0008202">
    <property type="term" value="P:steroid metabolic process"/>
    <property type="evidence" value="ECO:0007669"/>
    <property type="project" value="UniProtKB-ARBA"/>
</dbReference>
<comment type="catalytic activity">
    <reaction evidence="8">
        <text>dihydrourocanate + A = urocanate + AH2</text>
        <dbReference type="Rhea" id="RHEA:36059"/>
        <dbReference type="ChEBI" id="CHEBI:13193"/>
        <dbReference type="ChEBI" id="CHEBI:17499"/>
        <dbReference type="ChEBI" id="CHEBI:27247"/>
        <dbReference type="ChEBI" id="CHEBI:72991"/>
        <dbReference type="EC" id="1.3.99.33"/>
    </reaction>
</comment>
<dbReference type="Gene3D" id="3.50.50.60">
    <property type="entry name" value="FAD/NAD(P)-binding domain"/>
    <property type="match status" value="2"/>
</dbReference>
<dbReference type="PANTHER" id="PTHR43400">
    <property type="entry name" value="FUMARATE REDUCTASE"/>
    <property type="match status" value="1"/>
</dbReference>
<dbReference type="Proteomes" id="UP000270112">
    <property type="component" value="Unassembled WGS sequence"/>
</dbReference>
<evidence type="ECO:0000256" key="5">
    <source>
        <dbReference type="ARBA" id="ARBA00022630"/>
    </source>
</evidence>
<dbReference type="InterPro" id="IPR007329">
    <property type="entry name" value="FMN-bd"/>
</dbReference>
<dbReference type="InterPro" id="IPR036188">
    <property type="entry name" value="FAD/NAD-bd_sf"/>
</dbReference>
<reference evidence="11 13" key="1">
    <citation type="journal article" date="2018" name="Elife">
        <title>Discovery and characterization of a prevalent human gut bacterial enzyme sufficient for the inactivation of a family of plant toxins.</title>
        <authorList>
            <person name="Koppel N."/>
            <person name="Bisanz J.E."/>
            <person name="Pandelia M.E."/>
            <person name="Turnbaugh P.J."/>
            <person name="Balskus E.P."/>
        </authorList>
    </citation>
    <scope>NUCLEOTIDE SEQUENCE [LARGE SCALE GENOMIC DNA]</scope>
    <source>
        <strain evidence="11 13">DSM 16107</strain>
    </source>
</reference>
<evidence type="ECO:0000256" key="2">
    <source>
        <dbReference type="ARBA" id="ARBA00001974"/>
    </source>
</evidence>
<dbReference type="InterPro" id="IPR027477">
    <property type="entry name" value="Succ_DH/fumarate_Rdtase_cat_sf"/>
</dbReference>
<evidence type="ECO:0000256" key="6">
    <source>
        <dbReference type="ARBA" id="ARBA00022827"/>
    </source>
</evidence>
<evidence type="ECO:0000256" key="7">
    <source>
        <dbReference type="ARBA" id="ARBA00023002"/>
    </source>
</evidence>
<reference evidence="12" key="3">
    <citation type="journal article" date="2019" name="Microbiol. Resour. Announc.">
        <title>Draft Genome Sequences of Type Strains of Gordonibacter faecihominis, Paraeggerthella hongkongensis, Parvibacter caecicola,Slackia equolifaciens, Slackia faecicanis, and Slackia isoflavoniconvertens.</title>
        <authorList>
            <person name="Danylec N."/>
            <person name="Stoll D.A."/>
            <person name="Dotsch A."/>
            <person name="Huch M."/>
        </authorList>
    </citation>
    <scope>NUCLEOTIDE SEQUENCE</scope>
    <source>
        <strain evidence="12">DSM 16107</strain>
    </source>
</reference>
<dbReference type="SUPFAM" id="SSF56425">
    <property type="entry name" value="Succinate dehydrogenase/fumarate reductase flavoprotein, catalytic domain"/>
    <property type="match status" value="1"/>
</dbReference>
<dbReference type="GO" id="GO:0033765">
    <property type="term" value="F:steroid dehydrogenase activity, acting on the CH-CH group of donors"/>
    <property type="evidence" value="ECO:0007669"/>
    <property type="project" value="UniProtKB-ARBA"/>
</dbReference>
<keyword evidence="13" id="KW-1185">Reference proteome</keyword>
<dbReference type="SUPFAM" id="SSF51905">
    <property type="entry name" value="FAD/NAD(P)-binding domain"/>
    <property type="match status" value="1"/>
</dbReference>
<dbReference type="AlphaFoldDB" id="A0A3N0IVH0"/>
<feature type="compositionally biased region" description="Basic and acidic residues" evidence="9">
    <location>
        <begin position="26"/>
        <end position="39"/>
    </location>
</feature>
<comment type="caution">
    <text evidence="12">The sequence shown here is derived from an EMBL/GenBank/DDBJ whole genome shotgun (WGS) entry which is preliminary data.</text>
</comment>
<keyword evidence="5" id="KW-0285">Flavoprotein</keyword>
<keyword evidence="7" id="KW-0560">Oxidoreductase</keyword>
<dbReference type="PROSITE" id="PS51318">
    <property type="entry name" value="TAT"/>
    <property type="match status" value="1"/>
</dbReference>
<evidence type="ECO:0000256" key="1">
    <source>
        <dbReference type="ARBA" id="ARBA00001917"/>
    </source>
</evidence>
<dbReference type="GO" id="GO:0016020">
    <property type="term" value="C:membrane"/>
    <property type="evidence" value="ECO:0007669"/>
    <property type="project" value="InterPro"/>
</dbReference>
<evidence type="ECO:0000313" key="13">
    <source>
        <dbReference type="Proteomes" id="UP000253817"/>
    </source>
</evidence>
<evidence type="ECO:0000259" key="10">
    <source>
        <dbReference type="SMART" id="SM00900"/>
    </source>
</evidence>
<proteinExistence type="predicted"/>
<evidence type="ECO:0000256" key="4">
    <source>
        <dbReference type="ARBA" id="ARBA00015872"/>
    </source>
</evidence>
<sequence>MGPDLSGSSDAERSDPSHAAGAAKRRGNDRGKGIDMAAHRNERGVSRRQFLGGAGLLAATGAFGAAGLSGCAGGSASSAGSAVTLDFSQTVAWDAEYDVVVVGWGGAGSVAAITAAENGARVLLTEKAPYGDEGGNTRYCEQYFLVPKTYEDGVAYFTALAEGFDSATDEIIDFMAKGSMDVKDWLLSHGASSFEVKGDGKENVDKPDSSELRDWGAKLDDGSILITEYPTWPNGEQNKDRIQIQTQVDAPDEEKKKYWNLLRRNIVEMKDRIDVWYESPAVKLIQDPFSKVILGVRVSKKGSEVNVRAKNGVVLTCGSYEASPQMMQDHAQILNATPYGSLYNTGDGIPMAQEVGASLWHMRALSGPVPSPKRHNSERGLIVSTTALTQRITKEGNCFNVGGNGKRFMKESGYHKHGHVNVGGTYMNQQLPSTMWAIMDATARNGSGVVAYMHEDDFEQADTIEELAGKIGVDAAELVATAEEYNAAAAAGVDVKFDRPATTLKPVETPPFFAARLWPCFINTQAGPRRNTRCEVLDNDGAPIPNLYSAGELGSFWAGVYVCGGNICETVYSGRVAGANAAEPKEEPQATELAVVSSAPAALGNDLDESEASVDVELGQDEYLGTGQGLHGEIVAKVKVEDGKVVAVDVVKQTETPDITEKVWTDMPAAMVASGGSEVDTVTGATIASEGLIAAVEDALGQAR</sequence>
<evidence type="ECO:0000313" key="11">
    <source>
        <dbReference type="EMBL" id="RDB70805.1"/>
    </source>
</evidence>
<dbReference type="Pfam" id="PF00890">
    <property type="entry name" value="FAD_binding_2"/>
    <property type="match status" value="1"/>
</dbReference>
<reference evidence="14" key="2">
    <citation type="submission" date="2018-05" db="EMBL/GenBank/DDBJ databases">
        <title>Genome Sequencing of selected type strains of the family Eggerthellaceae.</title>
        <authorList>
            <person name="Danylec N."/>
            <person name="Stoll D.A."/>
            <person name="Doetsch A."/>
            <person name="Huch M."/>
        </authorList>
    </citation>
    <scope>NUCLEOTIDE SEQUENCE [LARGE SCALE GENOMIC DNA]</scope>
    <source>
        <strain evidence="14">DSM 16107</strain>
    </source>
</reference>
<dbReference type="EC" id="1.3.99.33" evidence="3"/>
<dbReference type="InterPro" id="IPR006311">
    <property type="entry name" value="TAT_signal"/>
</dbReference>
<protein>
    <recommendedName>
        <fullName evidence="4">Urocanate reductase</fullName>
        <ecNumber evidence="3">1.3.99.33</ecNumber>
    </recommendedName>
</protein>
<evidence type="ECO:0000256" key="3">
    <source>
        <dbReference type="ARBA" id="ARBA00013137"/>
    </source>
</evidence>
<evidence type="ECO:0000256" key="9">
    <source>
        <dbReference type="SAM" id="MobiDB-lite"/>
    </source>
</evidence>
<feature type="domain" description="FMN-binding" evidence="10">
    <location>
        <begin position="629"/>
        <end position="703"/>
    </location>
</feature>